<feature type="transmembrane region" description="Helical" evidence="1">
    <location>
        <begin position="70"/>
        <end position="90"/>
    </location>
</feature>
<evidence type="ECO:0000313" key="2">
    <source>
        <dbReference type="EMBL" id="QHS94535.1"/>
    </source>
</evidence>
<feature type="transmembrane region" description="Helical" evidence="1">
    <location>
        <begin position="102"/>
        <end position="122"/>
    </location>
</feature>
<keyword evidence="1" id="KW-1133">Transmembrane helix</keyword>
<organism evidence="2">
    <name type="scientific">viral metagenome</name>
    <dbReference type="NCBI Taxonomy" id="1070528"/>
    <lineage>
        <taxon>unclassified sequences</taxon>
        <taxon>metagenomes</taxon>
        <taxon>organismal metagenomes</taxon>
    </lineage>
</organism>
<protein>
    <submittedName>
        <fullName evidence="2">Uncharacterized protein</fullName>
    </submittedName>
</protein>
<feature type="transmembrane region" description="Helical" evidence="1">
    <location>
        <begin position="154"/>
        <end position="176"/>
    </location>
</feature>
<feature type="transmembrane region" description="Helical" evidence="1">
    <location>
        <begin position="182"/>
        <end position="207"/>
    </location>
</feature>
<proteinExistence type="predicted"/>
<keyword evidence="1" id="KW-0812">Transmembrane</keyword>
<reference evidence="2" key="1">
    <citation type="journal article" date="2020" name="Nature">
        <title>Giant virus diversity and host interactions through global metagenomics.</title>
        <authorList>
            <person name="Schulz F."/>
            <person name="Roux S."/>
            <person name="Paez-Espino D."/>
            <person name="Jungbluth S."/>
            <person name="Walsh D.A."/>
            <person name="Denef V.J."/>
            <person name="McMahon K.D."/>
            <person name="Konstantinidis K.T."/>
            <person name="Eloe-Fadrosh E.A."/>
            <person name="Kyrpides N.C."/>
            <person name="Woyke T."/>
        </authorList>
    </citation>
    <scope>NUCLEOTIDE SEQUENCE</scope>
    <source>
        <strain evidence="2">GVMAG-M-3300018416-45</strain>
    </source>
</reference>
<dbReference type="EMBL" id="MN739226">
    <property type="protein sequence ID" value="QHS94535.1"/>
    <property type="molecule type" value="Genomic_DNA"/>
</dbReference>
<evidence type="ECO:0000256" key="1">
    <source>
        <dbReference type="SAM" id="Phobius"/>
    </source>
</evidence>
<sequence>MSGTDKITPSITATTTFIAENFAELKTKFAEVKTKLLVPIYDWTFGLLSEIFSEKIRYDTPMKIICNNGYLFLLSSILHIIILAVILFKLNIFKVNTSYPELTVIMFSLFILSKIIFSLYIYSNKRCGTGENTQTGAEVPSNTLVTKFFIYESIALTFGFIILTFVVGAIILGLKYASNNDIGMFVLLIAIFIASISILVIMSLLIYKYYMSAKNKEKVFLFLRTIFDYIPCLMTDMKEFIKSSLSDVTIVSVGVIFMVTAYLALTPLYNVISSKINEKYLFNGPVYISKNTNVNVPPKYDNTDGSSSSYSISFWFWITPQPIGTSSAYSKYTNILTYVGKPLVEYNTELDTLRVSSLGDKREDDPMVYSTKNIPKQKWNQFVMNYDAGTMDIFINGELVTSKNQMVLGSRVGNISIGETNGIEGGVRNVDYSETLLNARGIKMSYFINSLLFKLEN</sequence>
<dbReference type="AlphaFoldDB" id="A0A6C0BQ14"/>
<dbReference type="SUPFAM" id="SSF49899">
    <property type="entry name" value="Concanavalin A-like lectins/glucanases"/>
    <property type="match status" value="1"/>
</dbReference>
<dbReference type="Gene3D" id="2.60.120.200">
    <property type="match status" value="1"/>
</dbReference>
<feature type="transmembrane region" description="Helical" evidence="1">
    <location>
        <begin position="219"/>
        <end position="237"/>
    </location>
</feature>
<feature type="transmembrane region" description="Helical" evidence="1">
    <location>
        <begin position="249"/>
        <end position="272"/>
    </location>
</feature>
<keyword evidence="1" id="KW-0472">Membrane</keyword>
<dbReference type="InterPro" id="IPR013320">
    <property type="entry name" value="ConA-like_dom_sf"/>
</dbReference>
<dbReference type="Pfam" id="PF13385">
    <property type="entry name" value="Laminin_G_3"/>
    <property type="match status" value="1"/>
</dbReference>
<name>A0A6C0BQ14_9ZZZZ</name>
<accession>A0A6C0BQ14</accession>